<dbReference type="AlphaFoldDB" id="A0A411YEF1"/>
<dbReference type="SUPFAM" id="SSF53271">
    <property type="entry name" value="PRTase-like"/>
    <property type="match status" value="1"/>
</dbReference>
<proteinExistence type="inferred from homology"/>
<feature type="domain" description="Phosphoribosyltransferase" evidence="2">
    <location>
        <begin position="205"/>
        <end position="243"/>
    </location>
</feature>
<evidence type="ECO:0000313" key="4">
    <source>
        <dbReference type="Proteomes" id="UP000291469"/>
    </source>
</evidence>
<dbReference type="InterPro" id="IPR000836">
    <property type="entry name" value="PRTase_dom"/>
</dbReference>
<dbReference type="Gene3D" id="3.40.50.2020">
    <property type="match status" value="1"/>
</dbReference>
<keyword evidence="4" id="KW-1185">Reference proteome</keyword>
<accession>A0A411YEF1</accession>
<dbReference type="KEGG" id="erz:ER308_08760"/>
<comment type="similarity">
    <text evidence="1">Belongs to the ComF/GntX family.</text>
</comment>
<evidence type="ECO:0000256" key="1">
    <source>
        <dbReference type="ARBA" id="ARBA00008007"/>
    </source>
</evidence>
<dbReference type="CDD" id="cd06223">
    <property type="entry name" value="PRTases_typeI"/>
    <property type="match status" value="1"/>
</dbReference>
<sequence length="245" mass="26870">MTWEPPPEPAGFPDCAECAYQLTGPVETCYGCAHQSMEAVSAYACPVCSQARESSDDPCINSLCNDPARSIEAIDAIAMHSGGLKRAIERYKYQRQWGWKLIFARLLLGYLDRHYAPWDVGLVVAAPTWTGSGGRSFGHTEEVVRQAAESDMLGYWPLDDSPQPVLTLTRATRTSARGTLPEKRAAADDLAAATVVPDPSRIRRLVLVYDDVCTSGHTLDALARVLRRHGAERVRGVVLARRGWG</sequence>
<evidence type="ECO:0000313" key="3">
    <source>
        <dbReference type="EMBL" id="QBI19633.1"/>
    </source>
</evidence>
<organism evidence="3 4">
    <name type="scientific">Egibacter rhizosphaerae</name>
    <dbReference type="NCBI Taxonomy" id="1670831"/>
    <lineage>
        <taxon>Bacteria</taxon>
        <taxon>Bacillati</taxon>
        <taxon>Actinomycetota</taxon>
        <taxon>Nitriliruptoria</taxon>
        <taxon>Egibacterales</taxon>
        <taxon>Egibacteraceae</taxon>
        <taxon>Egibacter</taxon>
    </lineage>
</organism>
<dbReference type="Proteomes" id="UP000291469">
    <property type="component" value="Chromosome"/>
</dbReference>
<dbReference type="PANTHER" id="PTHR47505">
    <property type="entry name" value="DNA UTILIZATION PROTEIN YHGH"/>
    <property type="match status" value="1"/>
</dbReference>
<dbReference type="InterPro" id="IPR029057">
    <property type="entry name" value="PRTase-like"/>
</dbReference>
<evidence type="ECO:0000259" key="2">
    <source>
        <dbReference type="Pfam" id="PF00156"/>
    </source>
</evidence>
<gene>
    <name evidence="3" type="ORF">ER308_08760</name>
</gene>
<dbReference type="Pfam" id="PF00156">
    <property type="entry name" value="Pribosyltran"/>
    <property type="match status" value="1"/>
</dbReference>
<dbReference type="InterPro" id="IPR051910">
    <property type="entry name" value="ComF/GntX_DNA_util-trans"/>
</dbReference>
<dbReference type="PANTHER" id="PTHR47505:SF1">
    <property type="entry name" value="DNA UTILIZATION PROTEIN YHGH"/>
    <property type="match status" value="1"/>
</dbReference>
<name>A0A411YEF1_9ACTN</name>
<reference evidence="3 4" key="1">
    <citation type="submission" date="2019-01" db="EMBL/GenBank/DDBJ databases">
        <title>Egibacter rhizosphaerae EGI 80759T.</title>
        <authorList>
            <person name="Chen D.-D."/>
            <person name="Tian Y."/>
            <person name="Jiao J.-Y."/>
            <person name="Zhang X.-T."/>
            <person name="Zhang Y.-G."/>
            <person name="Zhang Y."/>
            <person name="Xiao M."/>
            <person name="Shu W.-S."/>
            <person name="Li W.-J."/>
        </authorList>
    </citation>
    <scope>NUCLEOTIDE SEQUENCE [LARGE SCALE GENOMIC DNA]</scope>
    <source>
        <strain evidence="3 4">EGI 80759</strain>
    </source>
</reference>
<dbReference type="OrthoDB" id="4228832at2"/>
<protein>
    <submittedName>
        <fullName evidence="3">ComF family protein</fullName>
    </submittedName>
</protein>
<dbReference type="RefSeq" id="WP_131154630.1">
    <property type="nucleotide sequence ID" value="NZ_CP036402.1"/>
</dbReference>
<dbReference type="EMBL" id="CP036402">
    <property type="protein sequence ID" value="QBI19633.1"/>
    <property type="molecule type" value="Genomic_DNA"/>
</dbReference>